<name>X1V0U1_9ZZZZ</name>
<feature type="non-terminal residue" evidence="1">
    <location>
        <position position="1"/>
    </location>
</feature>
<comment type="caution">
    <text evidence="1">The sequence shown here is derived from an EMBL/GenBank/DDBJ whole genome shotgun (WGS) entry which is preliminary data.</text>
</comment>
<proteinExistence type="predicted"/>
<organism evidence="1">
    <name type="scientific">marine sediment metagenome</name>
    <dbReference type="NCBI Taxonomy" id="412755"/>
    <lineage>
        <taxon>unclassified sequences</taxon>
        <taxon>metagenomes</taxon>
        <taxon>ecological metagenomes</taxon>
    </lineage>
</organism>
<accession>X1V0U1</accession>
<evidence type="ECO:0000313" key="1">
    <source>
        <dbReference type="EMBL" id="GAJ09437.1"/>
    </source>
</evidence>
<dbReference type="AlphaFoldDB" id="X1V0U1"/>
<protein>
    <submittedName>
        <fullName evidence="1">Uncharacterized protein</fullName>
    </submittedName>
</protein>
<sequence length="30" mass="3320">GKISCWVTQKNLGETIDKLDVTSVNVEARD</sequence>
<dbReference type="EMBL" id="BARW01029435">
    <property type="protein sequence ID" value="GAJ09437.1"/>
    <property type="molecule type" value="Genomic_DNA"/>
</dbReference>
<reference evidence="1" key="1">
    <citation type="journal article" date="2014" name="Front. Microbiol.">
        <title>High frequency of phylogenetically diverse reductive dehalogenase-homologous genes in deep subseafloor sedimentary metagenomes.</title>
        <authorList>
            <person name="Kawai M."/>
            <person name="Futagami T."/>
            <person name="Toyoda A."/>
            <person name="Takaki Y."/>
            <person name="Nishi S."/>
            <person name="Hori S."/>
            <person name="Arai W."/>
            <person name="Tsubouchi T."/>
            <person name="Morono Y."/>
            <person name="Uchiyama I."/>
            <person name="Ito T."/>
            <person name="Fujiyama A."/>
            <person name="Inagaki F."/>
            <person name="Takami H."/>
        </authorList>
    </citation>
    <scope>NUCLEOTIDE SEQUENCE</scope>
    <source>
        <strain evidence="1">Expedition CK06-06</strain>
    </source>
</reference>
<gene>
    <name evidence="1" type="ORF">S12H4_47298</name>
</gene>